<evidence type="ECO:0000256" key="4">
    <source>
        <dbReference type="ARBA" id="ARBA00022729"/>
    </source>
</evidence>
<accession>A0A545TE57</accession>
<comment type="caution">
    <text evidence="9">The sequence shown here is derived from an EMBL/GenBank/DDBJ whole genome shotgun (WGS) entry which is preliminary data.</text>
</comment>
<protein>
    <submittedName>
        <fullName evidence="9">Cytochrome C peroxidase</fullName>
    </submittedName>
</protein>
<evidence type="ECO:0000256" key="2">
    <source>
        <dbReference type="ARBA" id="ARBA00022617"/>
    </source>
</evidence>
<dbReference type="InterPro" id="IPR051395">
    <property type="entry name" value="Cytochrome_c_Peroxidase/MauG"/>
</dbReference>
<dbReference type="AlphaFoldDB" id="A0A545TE57"/>
<sequence>MRCLLVIISLTLLSCSENSTESVINHSTSNNDPIYQFTPADIRFLSKFSLDELGKPPKSYSNQYANNDKAAQFGKILFFDKQFSRSGVFSCATCHQPNKFFTDGLQFSIAEGIATRNSPTLIGSAYSPWQYWDGRKDSLWSQALAPIEAHNELDTSRVEYVRKLAADYREIYQETFGEKDFSFLNLLPEKASPIGDQTAQKNWHSLNKSLQKQVNDVFSNAGKAMMAYQRKIKLPKSRFDQFIEALVAGEKRPLAQLMSASEVRGLRLFVGKANCASCHNGPLFTNYEFHNIGAPDLADKPVELGRFAGVKALLTDEFTCLSEWSDANKSQCQEMRFLKTKGPELVGALKTPTLRNIANTAPYMQFGQFKSLRQVLAHYNDPTPPVYDMEQHPSRPHFDILPLKLNQQELTDLESFLGSLTSPLPQDDHWWGLNQENNLKAQIALKNL</sequence>
<feature type="domain" description="Cytochrome c" evidence="8">
    <location>
        <begin position="260"/>
        <end position="421"/>
    </location>
</feature>
<dbReference type="PROSITE" id="PS51007">
    <property type="entry name" value="CYTC"/>
    <property type="match status" value="1"/>
</dbReference>
<comment type="subcellular location">
    <subcellularLocation>
        <location evidence="1">Cell envelope</location>
    </subcellularLocation>
</comment>
<keyword evidence="5" id="KW-0560">Oxidoreductase</keyword>
<organism evidence="9 10">
    <name type="scientific">Aliikangiella marina</name>
    <dbReference type="NCBI Taxonomy" id="1712262"/>
    <lineage>
        <taxon>Bacteria</taxon>
        <taxon>Pseudomonadati</taxon>
        <taxon>Pseudomonadota</taxon>
        <taxon>Gammaproteobacteria</taxon>
        <taxon>Oceanospirillales</taxon>
        <taxon>Pleioneaceae</taxon>
        <taxon>Aliikangiella</taxon>
    </lineage>
</organism>
<gene>
    <name evidence="9" type="ORF">FLL45_11355</name>
</gene>
<dbReference type="GO" id="GO:0004130">
    <property type="term" value="F:cytochrome-c peroxidase activity"/>
    <property type="evidence" value="ECO:0007669"/>
    <property type="project" value="TreeGrafter"/>
</dbReference>
<name>A0A545TE57_9GAMM</name>
<keyword evidence="6 7" id="KW-0408">Iron</keyword>
<evidence type="ECO:0000313" key="9">
    <source>
        <dbReference type="EMBL" id="TQV75504.1"/>
    </source>
</evidence>
<dbReference type="PROSITE" id="PS51257">
    <property type="entry name" value="PROKAR_LIPOPROTEIN"/>
    <property type="match status" value="1"/>
</dbReference>
<evidence type="ECO:0000256" key="7">
    <source>
        <dbReference type="PROSITE-ProRule" id="PRU00433"/>
    </source>
</evidence>
<keyword evidence="10" id="KW-1185">Reference proteome</keyword>
<dbReference type="Gene3D" id="1.10.760.10">
    <property type="entry name" value="Cytochrome c-like domain"/>
    <property type="match status" value="2"/>
</dbReference>
<dbReference type="OrthoDB" id="9805202at2"/>
<dbReference type="PANTHER" id="PTHR30600">
    <property type="entry name" value="CYTOCHROME C PEROXIDASE-RELATED"/>
    <property type="match status" value="1"/>
</dbReference>
<dbReference type="Pfam" id="PF03150">
    <property type="entry name" value="CCP_MauG"/>
    <property type="match status" value="1"/>
</dbReference>
<keyword evidence="4" id="KW-0732">Signal</keyword>
<dbReference type="RefSeq" id="WP_142942118.1">
    <property type="nucleotide sequence ID" value="NZ_VIKR01000002.1"/>
</dbReference>
<evidence type="ECO:0000259" key="8">
    <source>
        <dbReference type="PROSITE" id="PS51007"/>
    </source>
</evidence>
<evidence type="ECO:0000256" key="3">
    <source>
        <dbReference type="ARBA" id="ARBA00022723"/>
    </source>
</evidence>
<dbReference type="EMBL" id="VIKR01000002">
    <property type="protein sequence ID" value="TQV75504.1"/>
    <property type="molecule type" value="Genomic_DNA"/>
</dbReference>
<keyword evidence="9" id="KW-0575">Peroxidase</keyword>
<evidence type="ECO:0000256" key="1">
    <source>
        <dbReference type="ARBA" id="ARBA00004196"/>
    </source>
</evidence>
<dbReference type="PANTHER" id="PTHR30600:SF10">
    <property type="entry name" value="BLL6722 PROTEIN"/>
    <property type="match status" value="1"/>
</dbReference>
<dbReference type="GO" id="GO:0009055">
    <property type="term" value="F:electron transfer activity"/>
    <property type="evidence" value="ECO:0007669"/>
    <property type="project" value="InterPro"/>
</dbReference>
<evidence type="ECO:0000313" key="10">
    <source>
        <dbReference type="Proteomes" id="UP000317839"/>
    </source>
</evidence>
<dbReference type="InterPro" id="IPR009056">
    <property type="entry name" value="Cyt_c-like_dom"/>
</dbReference>
<evidence type="ECO:0000256" key="5">
    <source>
        <dbReference type="ARBA" id="ARBA00023002"/>
    </source>
</evidence>
<evidence type="ECO:0000256" key="6">
    <source>
        <dbReference type="ARBA" id="ARBA00023004"/>
    </source>
</evidence>
<keyword evidence="3 7" id="KW-0479">Metal-binding</keyword>
<dbReference type="InterPro" id="IPR036909">
    <property type="entry name" value="Cyt_c-like_dom_sf"/>
</dbReference>
<proteinExistence type="predicted"/>
<dbReference type="GO" id="GO:0046872">
    <property type="term" value="F:metal ion binding"/>
    <property type="evidence" value="ECO:0007669"/>
    <property type="project" value="UniProtKB-KW"/>
</dbReference>
<dbReference type="InterPro" id="IPR004852">
    <property type="entry name" value="Di-haem_cyt_c_peroxidsae"/>
</dbReference>
<dbReference type="Proteomes" id="UP000317839">
    <property type="component" value="Unassembled WGS sequence"/>
</dbReference>
<keyword evidence="2 7" id="KW-0349">Heme</keyword>
<dbReference type="GO" id="GO:0020037">
    <property type="term" value="F:heme binding"/>
    <property type="evidence" value="ECO:0007669"/>
    <property type="project" value="InterPro"/>
</dbReference>
<reference evidence="9 10" key="1">
    <citation type="submission" date="2019-06" db="EMBL/GenBank/DDBJ databases">
        <title>Draft genome of Aliikangiella marina GYP-15.</title>
        <authorList>
            <person name="Wang G."/>
        </authorList>
    </citation>
    <scope>NUCLEOTIDE SEQUENCE [LARGE SCALE GENOMIC DNA]</scope>
    <source>
        <strain evidence="9 10">GYP-15</strain>
    </source>
</reference>
<dbReference type="GO" id="GO:0030313">
    <property type="term" value="C:cell envelope"/>
    <property type="evidence" value="ECO:0007669"/>
    <property type="project" value="UniProtKB-SubCell"/>
</dbReference>
<dbReference type="SUPFAM" id="SSF46626">
    <property type="entry name" value="Cytochrome c"/>
    <property type="match status" value="2"/>
</dbReference>